<reference evidence="1 2" key="1">
    <citation type="submission" date="2015-04" db="EMBL/GenBank/DDBJ databases">
        <authorList>
            <person name="Syromyatnikov M.Y."/>
            <person name="Popov V.N."/>
        </authorList>
    </citation>
    <scope>NUCLEOTIDE SEQUENCE [LARGE SCALE GENOMIC DNA]</scope>
    <source>
        <strain evidence="1 2">CECT 5292</strain>
    </source>
</reference>
<dbReference type="EMBL" id="CVQV01000005">
    <property type="protein sequence ID" value="CRK75297.1"/>
    <property type="molecule type" value="Genomic_DNA"/>
</dbReference>
<proteinExistence type="predicted"/>
<organism evidence="1 2">
    <name type="scientific">Nereida ignava</name>
    <dbReference type="NCBI Taxonomy" id="282199"/>
    <lineage>
        <taxon>Bacteria</taxon>
        <taxon>Pseudomonadati</taxon>
        <taxon>Pseudomonadota</taxon>
        <taxon>Alphaproteobacteria</taxon>
        <taxon>Rhodobacterales</taxon>
        <taxon>Roseobacteraceae</taxon>
        <taxon>Nereida</taxon>
    </lineage>
</organism>
<dbReference type="AlphaFoldDB" id="A0A0U1NKP6"/>
<dbReference type="Proteomes" id="UP000048949">
    <property type="component" value="Unassembled WGS sequence"/>
</dbReference>
<protein>
    <submittedName>
        <fullName evidence="1">Uncharacterized protein</fullName>
    </submittedName>
</protein>
<evidence type="ECO:0000313" key="1">
    <source>
        <dbReference type="EMBL" id="CRK75297.1"/>
    </source>
</evidence>
<accession>A0A0U1NKP6</accession>
<sequence length="57" mass="6711">MAAKTEAALTKQLHRELEHKKWLAEHLQGTKQQRDSLRRILVLRTELTQHTGKHSTR</sequence>
<evidence type="ECO:0000313" key="2">
    <source>
        <dbReference type="Proteomes" id="UP000048949"/>
    </source>
</evidence>
<keyword evidence="2" id="KW-1185">Reference proteome</keyword>
<gene>
    <name evidence="1" type="ORF">NIG5292_01341</name>
</gene>
<name>A0A0U1NKP6_9RHOB</name>